<dbReference type="InterPro" id="IPR029962">
    <property type="entry name" value="TBL"/>
</dbReference>
<evidence type="ECO:0000259" key="2">
    <source>
        <dbReference type="Pfam" id="PF13839"/>
    </source>
</evidence>
<feature type="domain" description="Trichome birefringence-like C-terminal" evidence="2">
    <location>
        <begin position="8"/>
        <end position="262"/>
    </location>
</feature>
<dbReference type="Pfam" id="PF13839">
    <property type="entry name" value="PC-Esterase"/>
    <property type="match status" value="1"/>
</dbReference>
<dbReference type="GO" id="GO:0005794">
    <property type="term" value="C:Golgi apparatus"/>
    <property type="evidence" value="ECO:0007669"/>
    <property type="project" value="TreeGrafter"/>
</dbReference>
<organism evidence="3 4">
    <name type="scientific">Macleaya cordata</name>
    <name type="common">Five-seeded plume-poppy</name>
    <name type="synonym">Bocconia cordata</name>
    <dbReference type="NCBI Taxonomy" id="56857"/>
    <lineage>
        <taxon>Eukaryota</taxon>
        <taxon>Viridiplantae</taxon>
        <taxon>Streptophyta</taxon>
        <taxon>Embryophyta</taxon>
        <taxon>Tracheophyta</taxon>
        <taxon>Spermatophyta</taxon>
        <taxon>Magnoliopsida</taxon>
        <taxon>Ranunculales</taxon>
        <taxon>Papaveraceae</taxon>
        <taxon>Papaveroideae</taxon>
        <taxon>Macleaya</taxon>
    </lineage>
</organism>
<gene>
    <name evidence="3" type="ORF">BVC80_9079g61</name>
</gene>
<dbReference type="Proteomes" id="UP000195402">
    <property type="component" value="Unassembled WGS sequence"/>
</dbReference>
<reference evidence="3 4" key="1">
    <citation type="journal article" date="2017" name="Mol. Plant">
        <title>The Genome of Medicinal Plant Macleaya cordata Provides New Insights into Benzylisoquinoline Alkaloids Metabolism.</title>
        <authorList>
            <person name="Liu X."/>
            <person name="Liu Y."/>
            <person name="Huang P."/>
            <person name="Ma Y."/>
            <person name="Qing Z."/>
            <person name="Tang Q."/>
            <person name="Cao H."/>
            <person name="Cheng P."/>
            <person name="Zheng Y."/>
            <person name="Yuan Z."/>
            <person name="Zhou Y."/>
            <person name="Liu J."/>
            <person name="Tang Z."/>
            <person name="Zhuo Y."/>
            <person name="Zhang Y."/>
            <person name="Yu L."/>
            <person name="Huang J."/>
            <person name="Yang P."/>
            <person name="Peng Q."/>
            <person name="Zhang J."/>
            <person name="Jiang W."/>
            <person name="Zhang Z."/>
            <person name="Lin K."/>
            <person name="Ro D.K."/>
            <person name="Chen X."/>
            <person name="Xiong X."/>
            <person name="Shang Y."/>
            <person name="Huang S."/>
            <person name="Zeng J."/>
        </authorList>
    </citation>
    <scope>NUCLEOTIDE SEQUENCE [LARGE SCALE GENOMIC DNA]</scope>
    <source>
        <strain evidence="4">cv. BLH2017</strain>
        <tissue evidence="3">Root</tissue>
    </source>
</reference>
<dbReference type="STRING" id="56857.A0A200PUN9"/>
<sequence length="266" mass="30752">MNSNYYASQVEAADEVYHDEEYKSKRWHFPSYNFTLSLIWSPFLLKAVISEDRNGISASDVQLHLDELDKKWTDQYQSFDYVVMSGGKWFLKNSIYYENNTIVGCHNCQEKNLTEYGFDNAYRKALNLVFNFIINSNHSSLVLFRTASPDHFENGQWFSGGTCQRTVPFKEGEISLKHVDAMMRNMEFEEFNRTVTAGSQTRVNLKLLDTTRLASLRPDGHPGPYRNFHPFAGDKNAKVQNDCLHWCLPGPIDSWNDLVMEMVING</sequence>
<protein>
    <submittedName>
        <fullName evidence="3">PC-Esterase</fullName>
    </submittedName>
</protein>
<accession>A0A200PUN9</accession>
<dbReference type="GO" id="GO:0016413">
    <property type="term" value="F:O-acetyltransferase activity"/>
    <property type="evidence" value="ECO:0007669"/>
    <property type="project" value="InterPro"/>
</dbReference>
<name>A0A200PUN9_MACCD</name>
<dbReference type="InterPro" id="IPR026057">
    <property type="entry name" value="TBL_C"/>
</dbReference>
<dbReference type="AlphaFoldDB" id="A0A200PUN9"/>
<dbReference type="EMBL" id="MVGT01004035">
    <property type="protein sequence ID" value="OVA01921.1"/>
    <property type="molecule type" value="Genomic_DNA"/>
</dbReference>
<comment type="similarity">
    <text evidence="1">Belongs to the PC-esterase family. TBL subfamily.</text>
</comment>
<comment type="caution">
    <text evidence="3">The sequence shown here is derived from an EMBL/GenBank/DDBJ whole genome shotgun (WGS) entry which is preliminary data.</text>
</comment>
<evidence type="ECO:0000313" key="4">
    <source>
        <dbReference type="Proteomes" id="UP000195402"/>
    </source>
</evidence>
<dbReference type="PANTHER" id="PTHR32285:SF324">
    <property type="entry name" value="PROTEIN TRICHOME BIREFRINGENCE-LIKE 25"/>
    <property type="match status" value="1"/>
</dbReference>
<proteinExistence type="inferred from homology"/>
<evidence type="ECO:0000313" key="3">
    <source>
        <dbReference type="EMBL" id="OVA01921.1"/>
    </source>
</evidence>
<dbReference type="InParanoid" id="A0A200PUN9"/>
<evidence type="ECO:0000256" key="1">
    <source>
        <dbReference type="ARBA" id="ARBA00007727"/>
    </source>
</evidence>
<dbReference type="OrthoDB" id="630188at2759"/>
<dbReference type="OMA" id="NMEFEEF"/>
<dbReference type="PANTHER" id="PTHR32285">
    <property type="entry name" value="PROTEIN TRICHOME BIREFRINGENCE-LIKE 9-RELATED"/>
    <property type="match status" value="1"/>
</dbReference>
<keyword evidence="4" id="KW-1185">Reference proteome</keyword>